<feature type="region of interest" description="Disordered" evidence="1">
    <location>
        <begin position="110"/>
        <end position="147"/>
    </location>
</feature>
<dbReference type="AlphaFoldDB" id="A0AAW2UTY6"/>
<proteinExistence type="predicted"/>
<reference evidence="2" key="1">
    <citation type="submission" date="2020-06" db="EMBL/GenBank/DDBJ databases">
        <authorList>
            <person name="Li T."/>
            <person name="Hu X."/>
            <person name="Zhang T."/>
            <person name="Song X."/>
            <person name="Zhang H."/>
            <person name="Dai N."/>
            <person name="Sheng W."/>
            <person name="Hou X."/>
            <person name="Wei L."/>
        </authorList>
    </citation>
    <scope>NUCLEOTIDE SEQUENCE</scope>
    <source>
        <strain evidence="2">KEN1</strain>
        <tissue evidence="2">Leaf</tissue>
    </source>
</reference>
<sequence>MSQTYAVPDRYIRYAAIKVFLGTKMIEGSSVQKHGVKMLSLVEKLKDLKADLANETYIDVIRQSLPPSFDSFIVNYNMNGLGKDLYELINMLVQYEATIEKSAPSVLVGEASTSKEKGKGAGHWRRKKGKTVSTTASAQSAPVAPLGMGKGKRKAVWQSWIPKDVSINCREKGHWKREYPKLLPNQALKLISANGLEVVNRSRRLRQTVLKLCNGRAVATMVIGLSRLSY</sequence>
<evidence type="ECO:0000313" key="2">
    <source>
        <dbReference type="EMBL" id="KAL0420473.1"/>
    </source>
</evidence>
<feature type="compositionally biased region" description="Basic residues" evidence="1">
    <location>
        <begin position="120"/>
        <end position="130"/>
    </location>
</feature>
<comment type="caution">
    <text evidence="2">The sequence shown here is derived from an EMBL/GenBank/DDBJ whole genome shotgun (WGS) entry which is preliminary data.</text>
</comment>
<dbReference type="EMBL" id="JACGWN010000011">
    <property type="protein sequence ID" value="KAL0420473.1"/>
    <property type="molecule type" value="Genomic_DNA"/>
</dbReference>
<name>A0AAW2UTY6_9LAMI</name>
<accession>A0AAW2UTY6</accession>
<gene>
    <name evidence="2" type="ORF">Slati_3070200</name>
</gene>
<reference evidence="2" key="2">
    <citation type="journal article" date="2024" name="Plant">
        <title>Genomic evolution and insights into agronomic trait innovations of Sesamum species.</title>
        <authorList>
            <person name="Miao H."/>
            <person name="Wang L."/>
            <person name="Qu L."/>
            <person name="Liu H."/>
            <person name="Sun Y."/>
            <person name="Le M."/>
            <person name="Wang Q."/>
            <person name="Wei S."/>
            <person name="Zheng Y."/>
            <person name="Lin W."/>
            <person name="Duan Y."/>
            <person name="Cao H."/>
            <person name="Xiong S."/>
            <person name="Wang X."/>
            <person name="Wei L."/>
            <person name="Li C."/>
            <person name="Ma Q."/>
            <person name="Ju M."/>
            <person name="Zhao R."/>
            <person name="Li G."/>
            <person name="Mu C."/>
            <person name="Tian Q."/>
            <person name="Mei H."/>
            <person name="Zhang T."/>
            <person name="Gao T."/>
            <person name="Zhang H."/>
        </authorList>
    </citation>
    <scope>NUCLEOTIDE SEQUENCE</scope>
    <source>
        <strain evidence="2">KEN1</strain>
    </source>
</reference>
<feature type="compositionally biased region" description="Polar residues" evidence="1">
    <location>
        <begin position="131"/>
        <end position="140"/>
    </location>
</feature>
<dbReference type="Pfam" id="PF14223">
    <property type="entry name" value="Retrotran_gag_2"/>
    <property type="match status" value="1"/>
</dbReference>
<organism evidence="2">
    <name type="scientific">Sesamum latifolium</name>
    <dbReference type="NCBI Taxonomy" id="2727402"/>
    <lineage>
        <taxon>Eukaryota</taxon>
        <taxon>Viridiplantae</taxon>
        <taxon>Streptophyta</taxon>
        <taxon>Embryophyta</taxon>
        <taxon>Tracheophyta</taxon>
        <taxon>Spermatophyta</taxon>
        <taxon>Magnoliopsida</taxon>
        <taxon>eudicotyledons</taxon>
        <taxon>Gunneridae</taxon>
        <taxon>Pentapetalae</taxon>
        <taxon>asterids</taxon>
        <taxon>lamiids</taxon>
        <taxon>Lamiales</taxon>
        <taxon>Pedaliaceae</taxon>
        <taxon>Sesamum</taxon>
    </lineage>
</organism>
<protein>
    <submittedName>
        <fullName evidence="2">Uncharacterized protein</fullName>
    </submittedName>
</protein>
<evidence type="ECO:0000256" key="1">
    <source>
        <dbReference type="SAM" id="MobiDB-lite"/>
    </source>
</evidence>